<dbReference type="Proteomes" id="UP000000311">
    <property type="component" value="Unassembled WGS sequence"/>
</dbReference>
<keyword evidence="3" id="KW-1185">Reference proteome</keyword>
<protein>
    <submittedName>
        <fullName evidence="2">Uncharacterized protein</fullName>
    </submittedName>
</protein>
<dbReference type="AlphaFoldDB" id="E2AH32"/>
<feature type="region of interest" description="Disordered" evidence="1">
    <location>
        <begin position="78"/>
        <end position="113"/>
    </location>
</feature>
<feature type="region of interest" description="Disordered" evidence="1">
    <location>
        <begin position="37"/>
        <end position="57"/>
    </location>
</feature>
<evidence type="ECO:0000256" key="1">
    <source>
        <dbReference type="SAM" id="MobiDB-lite"/>
    </source>
</evidence>
<name>E2AH32_CAMFO</name>
<dbReference type="EMBL" id="GL439470">
    <property type="protein sequence ID" value="EFN67263.1"/>
    <property type="molecule type" value="Genomic_DNA"/>
</dbReference>
<feature type="compositionally biased region" description="Acidic residues" evidence="1">
    <location>
        <begin position="103"/>
        <end position="113"/>
    </location>
</feature>
<sequence length="113" mass="12586">MFQTTNLNADPMSRPICLAECKELSALPWITIGIPAADDTSSSLASSAQSSRRSSRITTRTLYVSAVSRSEGIRITRPLSEQGTFSLSDEESPRTRRRQLTTIDEDNDDDYRN</sequence>
<dbReference type="InParanoid" id="E2AH32"/>
<proteinExistence type="predicted"/>
<gene>
    <name evidence="2" type="ORF">EAG_02193</name>
</gene>
<evidence type="ECO:0000313" key="2">
    <source>
        <dbReference type="EMBL" id="EFN67263.1"/>
    </source>
</evidence>
<evidence type="ECO:0000313" key="3">
    <source>
        <dbReference type="Proteomes" id="UP000000311"/>
    </source>
</evidence>
<reference evidence="2 3" key="1">
    <citation type="journal article" date="2010" name="Science">
        <title>Genomic comparison of the ants Camponotus floridanus and Harpegnathos saltator.</title>
        <authorList>
            <person name="Bonasio R."/>
            <person name="Zhang G."/>
            <person name="Ye C."/>
            <person name="Mutti N.S."/>
            <person name="Fang X."/>
            <person name="Qin N."/>
            <person name="Donahue G."/>
            <person name="Yang P."/>
            <person name="Li Q."/>
            <person name="Li C."/>
            <person name="Zhang P."/>
            <person name="Huang Z."/>
            <person name="Berger S.L."/>
            <person name="Reinberg D."/>
            <person name="Wang J."/>
            <person name="Liebig J."/>
        </authorList>
    </citation>
    <scope>NUCLEOTIDE SEQUENCE [LARGE SCALE GENOMIC DNA]</scope>
    <source>
        <strain evidence="3">C129</strain>
    </source>
</reference>
<organism evidence="3">
    <name type="scientific">Camponotus floridanus</name>
    <name type="common">Florida carpenter ant</name>
    <dbReference type="NCBI Taxonomy" id="104421"/>
    <lineage>
        <taxon>Eukaryota</taxon>
        <taxon>Metazoa</taxon>
        <taxon>Ecdysozoa</taxon>
        <taxon>Arthropoda</taxon>
        <taxon>Hexapoda</taxon>
        <taxon>Insecta</taxon>
        <taxon>Pterygota</taxon>
        <taxon>Neoptera</taxon>
        <taxon>Endopterygota</taxon>
        <taxon>Hymenoptera</taxon>
        <taxon>Apocrita</taxon>
        <taxon>Aculeata</taxon>
        <taxon>Formicoidea</taxon>
        <taxon>Formicidae</taxon>
        <taxon>Formicinae</taxon>
        <taxon>Camponotus</taxon>
    </lineage>
</organism>
<accession>E2AH32</accession>